<protein>
    <submittedName>
        <fullName evidence="1">Uncharacterized protein</fullName>
    </submittedName>
</protein>
<gene>
    <name evidence="1" type="ORF">OsJ_06816</name>
</gene>
<reference evidence="1" key="2">
    <citation type="submission" date="2008-12" db="EMBL/GenBank/DDBJ databases">
        <title>Improved gene annotation of the rice (Oryza sativa) genomes.</title>
        <authorList>
            <person name="Wang J."/>
            <person name="Li R."/>
            <person name="Fan W."/>
            <person name="Huang Q."/>
            <person name="Zhang J."/>
            <person name="Zhou Y."/>
            <person name="Hu Y."/>
            <person name="Zi S."/>
            <person name="Li J."/>
            <person name="Ni P."/>
            <person name="Zheng H."/>
            <person name="Zhang Y."/>
            <person name="Zhao M."/>
            <person name="Hao Q."/>
            <person name="McDermott J."/>
            <person name="Samudrala R."/>
            <person name="Kristiansen K."/>
            <person name="Wong G.K.-S."/>
        </authorList>
    </citation>
    <scope>NUCLEOTIDE SEQUENCE</scope>
</reference>
<dbReference type="EMBL" id="CM000139">
    <property type="protein sequence ID" value="EEE57034.1"/>
    <property type="molecule type" value="Genomic_DNA"/>
</dbReference>
<sequence length="118" mass="12799">MWRTTLGDLEAKLELRATANKGSVSKDSPVIRSPKQLACKLICDCTGELDVVDVYVEEPEIIDLCDGSDDDSDYEAYMELKMDSEEECAKKDVEVDVSKGKGVTKAAGSGCKGKAMVE</sequence>
<dbReference type="AlphaFoldDB" id="A0A8J8XM65"/>
<dbReference type="Proteomes" id="UP000007752">
    <property type="component" value="Chromosome 2"/>
</dbReference>
<accession>A0A8J8XM65</accession>
<organism evidence="1">
    <name type="scientific">Oryza sativa subsp. japonica</name>
    <name type="common">Rice</name>
    <dbReference type="NCBI Taxonomy" id="39947"/>
    <lineage>
        <taxon>Eukaryota</taxon>
        <taxon>Viridiplantae</taxon>
        <taxon>Streptophyta</taxon>
        <taxon>Embryophyta</taxon>
        <taxon>Tracheophyta</taxon>
        <taxon>Spermatophyta</taxon>
        <taxon>Magnoliopsida</taxon>
        <taxon>Liliopsida</taxon>
        <taxon>Poales</taxon>
        <taxon>Poaceae</taxon>
        <taxon>BOP clade</taxon>
        <taxon>Oryzoideae</taxon>
        <taxon>Oryzeae</taxon>
        <taxon>Oryzinae</taxon>
        <taxon>Oryza</taxon>
        <taxon>Oryza sativa</taxon>
    </lineage>
</organism>
<evidence type="ECO:0000313" key="1">
    <source>
        <dbReference type="EMBL" id="EEE57034.1"/>
    </source>
</evidence>
<name>A0A8J8XM65_ORYSJ</name>
<proteinExistence type="predicted"/>
<reference evidence="1" key="1">
    <citation type="journal article" date="2005" name="PLoS Biol.">
        <title>The genomes of Oryza sativa: a history of duplications.</title>
        <authorList>
            <person name="Yu J."/>
            <person name="Wang J."/>
            <person name="Lin W."/>
            <person name="Li S."/>
            <person name="Li H."/>
            <person name="Zhou J."/>
            <person name="Ni P."/>
            <person name="Dong W."/>
            <person name="Hu S."/>
            <person name="Zeng C."/>
            <person name="Zhang J."/>
            <person name="Zhang Y."/>
            <person name="Li R."/>
            <person name="Xu Z."/>
            <person name="Li S."/>
            <person name="Li X."/>
            <person name="Zheng H."/>
            <person name="Cong L."/>
            <person name="Lin L."/>
            <person name="Yin J."/>
            <person name="Geng J."/>
            <person name="Li G."/>
            <person name="Shi J."/>
            <person name="Liu J."/>
            <person name="Lv H."/>
            <person name="Li J."/>
            <person name="Wang J."/>
            <person name="Deng Y."/>
            <person name="Ran L."/>
            <person name="Shi X."/>
            <person name="Wang X."/>
            <person name="Wu Q."/>
            <person name="Li C."/>
            <person name="Ren X."/>
            <person name="Wang J."/>
            <person name="Wang X."/>
            <person name="Li D."/>
            <person name="Liu D."/>
            <person name="Zhang X."/>
            <person name="Ji Z."/>
            <person name="Zhao W."/>
            <person name="Sun Y."/>
            <person name="Zhang Z."/>
            <person name="Bao J."/>
            <person name="Han Y."/>
            <person name="Dong L."/>
            <person name="Ji J."/>
            <person name="Chen P."/>
            <person name="Wu S."/>
            <person name="Liu J."/>
            <person name="Xiao Y."/>
            <person name="Bu D."/>
            <person name="Tan J."/>
            <person name="Yang L."/>
            <person name="Ye C."/>
            <person name="Zhang J."/>
            <person name="Xu J."/>
            <person name="Zhou Y."/>
            <person name="Yu Y."/>
            <person name="Zhang B."/>
            <person name="Zhuang S."/>
            <person name="Wei H."/>
            <person name="Liu B."/>
            <person name="Lei M."/>
            <person name="Yu H."/>
            <person name="Li Y."/>
            <person name="Xu H."/>
            <person name="Wei S."/>
            <person name="He X."/>
            <person name="Fang L."/>
            <person name="Zhang Z."/>
            <person name="Zhang Y."/>
            <person name="Huang X."/>
            <person name="Su Z."/>
            <person name="Tong W."/>
            <person name="Li J."/>
            <person name="Tong Z."/>
            <person name="Li S."/>
            <person name="Ye J."/>
            <person name="Wang L."/>
            <person name="Fang L."/>
            <person name="Lei T."/>
            <person name="Chen C."/>
            <person name="Chen H."/>
            <person name="Xu Z."/>
            <person name="Li H."/>
            <person name="Huang H."/>
            <person name="Zhang F."/>
            <person name="Xu H."/>
            <person name="Li N."/>
            <person name="Zhao C."/>
            <person name="Li S."/>
            <person name="Dong L."/>
            <person name="Huang Y."/>
            <person name="Li L."/>
            <person name="Xi Y."/>
            <person name="Qi Q."/>
            <person name="Li W."/>
            <person name="Zhang B."/>
            <person name="Hu W."/>
            <person name="Zhang Y."/>
            <person name="Tian X."/>
            <person name="Jiao Y."/>
            <person name="Liang X."/>
            <person name="Jin J."/>
            <person name="Gao L."/>
            <person name="Zheng W."/>
            <person name="Hao B."/>
            <person name="Liu S."/>
            <person name="Wang W."/>
            <person name="Yuan L."/>
            <person name="Cao M."/>
            <person name="McDermott J."/>
            <person name="Samudrala R."/>
            <person name="Wang J."/>
            <person name="Wong G.K."/>
            <person name="Yang H."/>
        </authorList>
    </citation>
    <scope>NUCLEOTIDE SEQUENCE [LARGE SCALE GENOMIC DNA]</scope>
</reference>